<evidence type="ECO:0000313" key="3">
    <source>
        <dbReference type="EMBL" id="KPN63145.1"/>
    </source>
</evidence>
<accession>A0A0P7JPE5</accession>
<reference evidence="3 4" key="1">
    <citation type="submission" date="2015-09" db="EMBL/GenBank/DDBJ databases">
        <title>Draft genome sequence of Aliiroseovarius crassostreae CV919-312TSm, the causative agent of Roseovarius Oyster Disease (formerly Juvenile Oyster Disease).</title>
        <authorList>
            <person name="Kessner L."/>
            <person name="Spinard E."/>
            <person name="Nelson D."/>
        </authorList>
    </citation>
    <scope>NUCLEOTIDE SEQUENCE [LARGE SCALE GENOMIC DNA]</scope>
    <source>
        <strain evidence="3 4">CV919-312</strain>
    </source>
</reference>
<evidence type="ECO:0000256" key="2">
    <source>
        <dbReference type="SAM" id="Phobius"/>
    </source>
</evidence>
<keyword evidence="2" id="KW-0472">Membrane</keyword>
<keyword evidence="2" id="KW-0812">Transmembrane</keyword>
<dbReference type="EMBL" id="LKBA01000006">
    <property type="protein sequence ID" value="KPN63145.1"/>
    <property type="molecule type" value="Genomic_DNA"/>
</dbReference>
<dbReference type="AlphaFoldDB" id="A0A0P7JPE5"/>
<evidence type="ECO:0000313" key="4">
    <source>
        <dbReference type="Proteomes" id="UP000050471"/>
    </source>
</evidence>
<protein>
    <submittedName>
        <fullName evidence="3">Uncharacterized protein</fullName>
    </submittedName>
</protein>
<sequence>MRMSLCARLTDLKTALPDMQIFWQVWAVAPVLLRAALFVETLYRGITSGLFLFWFWLLKHDKVSSVAFFAFLSPIFGVAMGGVAGRSRWHCRVRGACPRGDEDHPDQPVLSATRAQTGR</sequence>
<feature type="transmembrane region" description="Helical" evidence="2">
    <location>
        <begin position="63"/>
        <end position="84"/>
    </location>
</feature>
<dbReference type="STRING" id="154981.AKJ29_10595"/>
<evidence type="ECO:0000256" key="1">
    <source>
        <dbReference type="SAM" id="MobiDB-lite"/>
    </source>
</evidence>
<keyword evidence="2" id="KW-1133">Transmembrane helix</keyword>
<gene>
    <name evidence="3" type="ORF">AKJ29_10595</name>
</gene>
<feature type="region of interest" description="Disordered" evidence="1">
    <location>
        <begin position="98"/>
        <end position="119"/>
    </location>
</feature>
<feature type="transmembrane region" description="Helical" evidence="2">
    <location>
        <begin position="21"/>
        <end position="43"/>
    </location>
</feature>
<proteinExistence type="predicted"/>
<organism evidence="3 4">
    <name type="scientific">Aliiroseovarius crassostreae</name>
    <dbReference type="NCBI Taxonomy" id="154981"/>
    <lineage>
        <taxon>Bacteria</taxon>
        <taxon>Pseudomonadati</taxon>
        <taxon>Pseudomonadota</taxon>
        <taxon>Alphaproteobacteria</taxon>
        <taxon>Rhodobacterales</taxon>
        <taxon>Paracoccaceae</taxon>
        <taxon>Aliiroseovarius</taxon>
    </lineage>
</organism>
<dbReference type="OrthoDB" id="184388at2"/>
<name>A0A0P7JPE5_9RHOB</name>
<dbReference type="Proteomes" id="UP000050471">
    <property type="component" value="Unassembled WGS sequence"/>
</dbReference>
<comment type="caution">
    <text evidence="3">The sequence shown here is derived from an EMBL/GenBank/DDBJ whole genome shotgun (WGS) entry which is preliminary data.</text>
</comment>
<keyword evidence="4" id="KW-1185">Reference proteome</keyword>